<reference evidence="5" key="3">
    <citation type="submission" date="2016-03" db="UniProtKB">
        <authorList>
            <consortium name="EnsemblProtists"/>
        </authorList>
    </citation>
    <scope>IDENTIFICATION</scope>
</reference>
<keyword evidence="6" id="KW-1185">Reference proteome</keyword>
<feature type="region of interest" description="Disordered" evidence="2">
    <location>
        <begin position="206"/>
        <end position="256"/>
    </location>
</feature>
<evidence type="ECO:0000256" key="1">
    <source>
        <dbReference type="SAM" id="Coils"/>
    </source>
</evidence>
<keyword evidence="3" id="KW-0732">Signal</keyword>
<feature type="signal peptide" evidence="3">
    <location>
        <begin position="1"/>
        <end position="19"/>
    </location>
</feature>
<feature type="region of interest" description="Disordered" evidence="2">
    <location>
        <begin position="32"/>
        <end position="95"/>
    </location>
</feature>
<dbReference type="Proteomes" id="UP000011087">
    <property type="component" value="Unassembled WGS sequence"/>
</dbReference>
<evidence type="ECO:0000313" key="5">
    <source>
        <dbReference type="EnsemblProtists" id="EKX31915"/>
    </source>
</evidence>
<dbReference type="EMBL" id="JH993225">
    <property type="protein sequence ID" value="EKX31915.1"/>
    <property type="molecule type" value="Genomic_DNA"/>
</dbReference>
<gene>
    <name evidence="4" type="ORF">GUITHDRAFT_121890</name>
</gene>
<sequence length="502" mass="56046">MSTKVLLVVLVIFVACSYSSEDVSYDPVKLDSRGKSFQTPELKLSPTGHKKGPLPKTPHAKVKTQGKAKMSGLKKPRAYSKRDSLSPEAQLRPQHKDQVAEVLVGKDTPAELGQQVRLSRTTLKERPYLPDKGAGRITAVQKGGMSCMVKFDGDAEEYLFNVGGSLRVYPGISTQEIPTRSRAAASVCLGLHNEYELAIVQAAVDGPRARDKGDEEQGSEANLPQPSQFTPAGRKPSKLEEEEEEEASHRMNETFSPSAALEKYAGSHVAAVFRDSRLELSQPRRRRSSHDHFFSSQETPHKGSDGRKFRQDPDSDTSEAVERDFTVSPENNEPGELRARIKLLEQEIEVVKAELSNSEFNLKLAHSELEILKARNETMSRQSKLSPEQNLAVLSAEKMEIEQQFYSLNSRLQVLEIERDLLNKTLQSRNLDFELSNYCAHQLQSSVNRLESENAAIKRILTSLQVERQHLLSENAVLKHVNARRAEPVVNVSRAQVESDSV</sequence>
<feature type="coiled-coil region" evidence="1">
    <location>
        <begin position="440"/>
        <end position="467"/>
    </location>
</feature>
<feature type="coiled-coil region" evidence="1">
    <location>
        <begin position="341"/>
        <end position="382"/>
    </location>
</feature>
<dbReference type="RefSeq" id="XP_005818895.1">
    <property type="nucleotide sequence ID" value="XM_005818838.1"/>
</dbReference>
<protein>
    <submittedName>
        <fullName evidence="4 5">Uncharacterized protein</fullName>
    </submittedName>
</protein>
<name>L1I7S8_GUITC</name>
<proteinExistence type="predicted"/>
<dbReference type="EnsemblProtists" id="EKX31915">
    <property type="protein sequence ID" value="EKX31915"/>
    <property type="gene ID" value="GUITHDRAFT_121890"/>
</dbReference>
<feature type="compositionally biased region" description="Basic and acidic residues" evidence="2">
    <location>
        <begin position="299"/>
        <end position="313"/>
    </location>
</feature>
<organism evidence="4">
    <name type="scientific">Guillardia theta (strain CCMP2712)</name>
    <name type="common">Cryptophyte</name>
    <dbReference type="NCBI Taxonomy" id="905079"/>
    <lineage>
        <taxon>Eukaryota</taxon>
        <taxon>Cryptophyceae</taxon>
        <taxon>Pyrenomonadales</taxon>
        <taxon>Geminigeraceae</taxon>
        <taxon>Guillardia</taxon>
    </lineage>
</organism>
<reference evidence="4 6" key="1">
    <citation type="journal article" date="2012" name="Nature">
        <title>Algal genomes reveal evolutionary mosaicism and the fate of nucleomorphs.</title>
        <authorList>
            <consortium name="DOE Joint Genome Institute"/>
            <person name="Curtis B.A."/>
            <person name="Tanifuji G."/>
            <person name="Burki F."/>
            <person name="Gruber A."/>
            <person name="Irimia M."/>
            <person name="Maruyama S."/>
            <person name="Arias M.C."/>
            <person name="Ball S.G."/>
            <person name="Gile G.H."/>
            <person name="Hirakawa Y."/>
            <person name="Hopkins J.F."/>
            <person name="Kuo A."/>
            <person name="Rensing S.A."/>
            <person name="Schmutz J."/>
            <person name="Symeonidi A."/>
            <person name="Elias M."/>
            <person name="Eveleigh R.J."/>
            <person name="Herman E.K."/>
            <person name="Klute M.J."/>
            <person name="Nakayama T."/>
            <person name="Obornik M."/>
            <person name="Reyes-Prieto A."/>
            <person name="Armbrust E.V."/>
            <person name="Aves S.J."/>
            <person name="Beiko R.G."/>
            <person name="Coutinho P."/>
            <person name="Dacks J.B."/>
            <person name="Durnford D.G."/>
            <person name="Fast N.M."/>
            <person name="Green B.R."/>
            <person name="Grisdale C.J."/>
            <person name="Hempel F."/>
            <person name="Henrissat B."/>
            <person name="Hoppner M.P."/>
            <person name="Ishida K."/>
            <person name="Kim E."/>
            <person name="Koreny L."/>
            <person name="Kroth P.G."/>
            <person name="Liu Y."/>
            <person name="Malik S.B."/>
            <person name="Maier U.G."/>
            <person name="McRose D."/>
            <person name="Mock T."/>
            <person name="Neilson J.A."/>
            <person name="Onodera N.T."/>
            <person name="Poole A.M."/>
            <person name="Pritham E.J."/>
            <person name="Richards T.A."/>
            <person name="Rocap G."/>
            <person name="Roy S.W."/>
            <person name="Sarai C."/>
            <person name="Schaack S."/>
            <person name="Shirato S."/>
            <person name="Slamovits C.H."/>
            <person name="Spencer D.F."/>
            <person name="Suzuki S."/>
            <person name="Worden A.Z."/>
            <person name="Zauner S."/>
            <person name="Barry K."/>
            <person name="Bell C."/>
            <person name="Bharti A.K."/>
            <person name="Crow J.A."/>
            <person name="Grimwood J."/>
            <person name="Kramer R."/>
            <person name="Lindquist E."/>
            <person name="Lucas S."/>
            <person name="Salamov A."/>
            <person name="McFadden G.I."/>
            <person name="Lane C.E."/>
            <person name="Keeling P.J."/>
            <person name="Gray M.W."/>
            <person name="Grigoriev I.V."/>
            <person name="Archibald J.M."/>
        </authorList>
    </citation>
    <scope>NUCLEOTIDE SEQUENCE</scope>
    <source>
        <strain evidence="4 6">CCMP2712</strain>
    </source>
</reference>
<dbReference type="KEGG" id="gtt:GUITHDRAFT_121890"/>
<keyword evidence="1" id="KW-0175">Coiled coil</keyword>
<dbReference type="GeneID" id="17288645"/>
<evidence type="ECO:0000256" key="2">
    <source>
        <dbReference type="SAM" id="MobiDB-lite"/>
    </source>
</evidence>
<evidence type="ECO:0000313" key="6">
    <source>
        <dbReference type="Proteomes" id="UP000011087"/>
    </source>
</evidence>
<feature type="region of interest" description="Disordered" evidence="2">
    <location>
        <begin position="280"/>
        <end position="333"/>
    </location>
</feature>
<feature type="compositionally biased region" description="Basic residues" evidence="2">
    <location>
        <begin position="48"/>
        <end position="79"/>
    </location>
</feature>
<dbReference type="PROSITE" id="PS51257">
    <property type="entry name" value="PROKAR_LIPOPROTEIN"/>
    <property type="match status" value="1"/>
</dbReference>
<evidence type="ECO:0000256" key="3">
    <source>
        <dbReference type="SAM" id="SignalP"/>
    </source>
</evidence>
<dbReference type="PaxDb" id="55529-EKX31915"/>
<reference evidence="6" key="2">
    <citation type="submission" date="2012-11" db="EMBL/GenBank/DDBJ databases">
        <authorList>
            <person name="Kuo A."/>
            <person name="Curtis B.A."/>
            <person name="Tanifuji G."/>
            <person name="Burki F."/>
            <person name="Gruber A."/>
            <person name="Irimia M."/>
            <person name="Maruyama S."/>
            <person name="Arias M.C."/>
            <person name="Ball S.G."/>
            <person name="Gile G.H."/>
            <person name="Hirakawa Y."/>
            <person name="Hopkins J.F."/>
            <person name="Rensing S.A."/>
            <person name="Schmutz J."/>
            <person name="Symeonidi A."/>
            <person name="Elias M."/>
            <person name="Eveleigh R.J."/>
            <person name="Herman E.K."/>
            <person name="Klute M.J."/>
            <person name="Nakayama T."/>
            <person name="Obornik M."/>
            <person name="Reyes-Prieto A."/>
            <person name="Armbrust E.V."/>
            <person name="Aves S.J."/>
            <person name="Beiko R.G."/>
            <person name="Coutinho P."/>
            <person name="Dacks J.B."/>
            <person name="Durnford D.G."/>
            <person name="Fast N.M."/>
            <person name="Green B.R."/>
            <person name="Grisdale C."/>
            <person name="Hempe F."/>
            <person name="Henrissat B."/>
            <person name="Hoppner M.P."/>
            <person name="Ishida K.-I."/>
            <person name="Kim E."/>
            <person name="Koreny L."/>
            <person name="Kroth P.G."/>
            <person name="Liu Y."/>
            <person name="Malik S.-B."/>
            <person name="Maier U.G."/>
            <person name="McRose D."/>
            <person name="Mock T."/>
            <person name="Neilson J.A."/>
            <person name="Onodera N.T."/>
            <person name="Poole A.M."/>
            <person name="Pritham E.J."/>
            <person name="Richards T.A."/>
            <person name="Rocap G."/>
            <person name="Roy S.W."/>
            <person name="Sarai C."/>
            <person name="Schaack S."/>
            <person name="Shirato S."/>
            <person name="Slamovits C.H."/>
            <person name="Spencer D.F."/>
            <person name="Suzuki S."/>
            <person name="Worden A.Z."/>
            <person name="Zauner S."/>
            <person name="Barry K."/>
            <person name="Bell C."/>
            <person name="Bharti A.K."/>
            <person name="Crow J.A."/>
            <person name="Grimwood J."/>
            <person name="Kramer R."/>
            <person name="Lindquist E."/>
            <person name="Lucas S."/>
            <person name="Salamov A."/>
            <person name="McFadden G.I."/>
            <person name="Lane C.E."/>
            <person name="Keeling P.J."/>
            <person name="Gray M.W."/>
            <person name="Grigoriev I.V."/>
            <person name="Archibald J.M."/>
        </authorList>
    </citation>
    <scope>NUCLEOTIDE SEQUENCE</scope>
    <source>
        <strain evidence="6">CCMP2712</strain>
    </source>
</reference>
<evidence type="ECO:0000313" key="4">
    <source>
        <dbReference type="EMBL" id="EKX31915.1"/>
    </source>
</evidence>
<dbReference type="HOGENOM" id="CLU_543436_0_0_1"/>
<dbReference type="AlphaFoldDB" id="L1I7S8"/>
<accession>L1I7S8</accession>
<feature type="chain" id="PRO_5008769703" evidence="3">
    <location>
        <begin position="20"/>
        <end position="502"/>
    </location>
</feature>
<feature type="compositionally biased region" description="Polar residues" evidence="2">
    <location>
        <begin position="219"/>
        <end position="230"/>
    </location>
</feature>